<keyword evidence="3" id="KW-0547">Nucleotide-binding</keyword>
<dbReference type="NCBIfam" id="TIGR00488">
    <property type="entry name" value="bis(5'-nucleosyl)-tetraphosphatase (symmetrical) YqeK"/>
    <property type="match status" value="1"/>
</dbReference>
<accession>A0A9D1K4V2</accession>
<dbReference type="InterPro" id="IPR006675">
    <property type="entry name" value="HDIG_dom"/>
</dbReference>
<feature type="domain" description="HD" evidence="7">
    <location>
        <begin position="23"/>
        <end position="137"/>
    </location>
</feature>
<dbReference type="SUPFAM" id="SSF109604">
    <property type="entry name" value="HD-domain/PDEase-like"/>
    <property type="match status" value="1"/>
</dbReference>
<evidence type="ECO:0000256" key="3">
    <source>
        <dbReference type="ARBA" id="ARBA00022741"/>
    </source>
</evidence>
<dbReference type="NCBIfam" id="TIGR00277">
    <property type="entry name" value="HDIG"/>
    <property type="match status" value="1"/>
</dbReference>
<proteinExistence type="predicted"/>
<dbReference type="Pfam" id="PF01966">
    <property type="entry name" value="HD"/>
    <property type="match status" value="1"/>
</dbReference>
<dbReference type="GO" id="GO:0046872">
    <property type="term" value="F:metal ion binding"/>
    <property type="evidence" value="ECO:0007669"/>
    <property type="project" value="UniProtKB-KW"/>
</dbReference>
<dbReference type="PANTHER" id="PTHR35795">
    <property type="entry name" value="SLR1885 PROTEIN"/>
    <property type="match status" value="1"/>
</dbReference>
<dbReference type="PROSITE" id="PS51831">
    <property type="entry name" value="HD"/>
    <property type="match status" value="1"/>
</dbReference>
<dbReference type="Gene3D" id="1.10.3210.10">
    <property type="entry name" value="Hypothetical protein af1432"/>
    <property type="match status" value="1"/>
</dbReference>
<sequence>MVYTKINDDEIKKWLKENLNEERYLHSLGTAECAVELADKFGLDKEKAYTAGLLHDCAKCFSKEKLKKIINDHLQVEECEMLNYKTLHAPVSAHIAQKDFGVEDNEILSAIRWHTLGKIDMTTFEKVIFLADKIEPNTREEKYRNEILEILNEENGLNLALLRCYKETIKSLVKRELKICLTTINIYNHLLDLKNVSDT</sequence>
<evidence type="ECO:0000256" key="1">
    <source>
        <dbReference type="ARBA" id="ARBA00012506"/>
    </source>
</evidence>
<evidence type="ECO:0000313" key="8">
    <source>
        <dbReference type="EMBL" id="HIS83498.1"/>
    </source>
</evidence>
<reference evidence="8" key="2">
    <citation type="journal article" date="2021" name="PeerJ">
        <title>Extensive microbial diversity within the chicken gut microbiome revealed by metagenomics and culture.</title>
        <authorList>
            <person name="Gilroy R."/>
            <person name="Ravi A."/>
            <person name="Getino M."/>
            <person name="Pursley I."/>
            <person name="Horton D.L."/>
            <person name="Alikhan N.F."/>
            <person name="Baker D."/>
            <person name="Gharbi K."/>
            <person name="Hall N."/>
            <person name="Watson M."/>
            <person name="Adriaenssens E.M."/>
            <person name="Foster-Nyarko E."/>
            <person name="Jarju S."/>
            <person name="Secka A."/>
            <person name="Antonio M."/>
            <person name="Oren A."/>
            <person name="Chaudhuri R.R."/>
            <person name="La Ragione R."/>
            <person name="Hildebrand F."/>
            <person name="Pallen M.J."/>
        </authorList>
    </citation>
    <scope>NUCLEOTIDE SEQUENCE</scope>
    <source>
        <strain evidence="8">CHK152-2994</strain>
    </source>
</reference>
<dbReference type="EMBL" id="DVJO01000171">
    <property type="protein sequence ID" value="HIS83498.1"/>
    <property type="molecule type" value="Genomic_DNA"/>
</dbReference>
<protein>
    <recommendedName>
        <fullName evidence="1">bis(5'-nucleosyl)-tetraphosphatase (symmetrical)</fullName>
        <ecNumber evidence="1">3.6.1.41</ecNumber>
    </recommendedName>
</protein>
<dbReference type="InterPro" id="IPR003607">
    <property type="entry name" value="HD/PDEase_dom"/>
</dbReference>
<reference evidence="8" key="1">
    <citation type="submission" date="2020-10" db="EMBL/GenBank/DDBJ databases">
        <authorList>
            <person name="Gilroy R."/>
        </authorList>
    </citation>
    <scope>NUCLEOTIDE SEQUENCE</scope>
    <source>
        <strain evidence="8">CHK152-2994</strain>
    </source>
</reference>
<evidence type="ECO:0000256" key="5">
    <source>
        <dbReference type="ARBA" id="ARBA00023004"/>
    </source>
</evidence>
<dbReference type="GO" id="GO:0000166">
    <property type="term" value="F:nucleotide binding"/>
    <property type="evidence" value="ECO:0007669"/>
    <property type="project" value="UniProtKB-KW"/>
</dbReference>
<dbReference type="PANTHER" id="PTHR35795:SF1">
    <property type="entry name" value="BIS(5'-NUCLEOSYL)-TETRAPHOSPHATASE, SYMMETRICAL"/>
    <property type="match status" value="1"/>
</dbReference>
<dbReference type="Proteomes" id="UP000824139">
    <property type="component" value="Unassembled WGS sequence"/>
</dbReference>
<dbReference type="AlphaFoldDB" id="A0A9D1K4V2"/>
<evidence type="ECO:0000256" key="4">
    <source>
        <dbReference type="ARBA" id="ARBA00022801"/>
    </source>
</evidence>
<dbReference type="EC" id="3.6.1.41" evidence="1"/>
<name>A0A9D1K4V2_9BACT</name>
<evidence type="ECO:0000256" key="6">
    <source>
        <dbReference type="ARBA" id="ARBA00049417"/>
    </source>
</evidence>
<organism evidence="8 9">
    <name type="scientific">Candidatus Scatenecus faecavium</name>
    <dbReference type="NCBI Taxonomy" id="2840915"/>
    <lineage>
        <taxon>Bacteria</taxon>
        <taxon>Candidatus Scatenecus</taxon>
    </lineage>
</organism>
<evidence type="ECO:0000259" key="7">
    <source>
        <dbReference type="PROSITE" id="PS51831"/>
    </source>
</evidence>
<dbReference type="InterPro" id="IPR051094">
    <property type="entry name" value="Diverse_Catalytic_Enzymes"/>
</dbReference>
<comment type="catalytic activity">
    <reaction evidence="6">
        <text>P(1),P(4)-bis(5'-adenosyl) tetraphosphate + H2O = 2 ADP + 2 H(+)</text>
        <dbReference type="Rhea" id="RHEA:24252"/>
        <dbReference type="ChEBI" id="CHEBI:15377"/>
        <dbReference type="ChEBI" id="CHEBI:15378"/>
        <dbReference type="ChEBI" id="CHEBI:58141"/>
        <dbReference type="ChEBI" id="CHEBI:456216"/>
        <dbReference type="EC" id="3.6.1.41"/>
    </reaction>
</comment>
<dbReference type="InterPro" id="IPR006674">
    <property type="entry name" value="HD_domain"/>
</dbReference>
<dbReference type="SMART" id="SM00471">
    <property type="entry name" value="HDc"/>
    <property type="match status" value="1"/>
</dbReference>
<keyword evidence="4 8" id="KW-0378">Hydrolase</keyword>
<keyword evidence="2" id="KW-0479">Metal-binding</keyword>
<gene>
    <name evidence="8" type="primary">yqeK</name>
    <name evidence="8" type="ORF">IAD41_07840</name>
</gene>
<dbReference type="CDD" id="cd00077">
    <property type="entry name" value="HDc"/>
    <property type="match status" value="1"/>
</dbReference>
<dbReference type="InterPro" id="IPR005249">
    <property type="entry name" value="YqeK"/>
</dbReference>
<dbReference type="GO" id="GO:0008803">
    <property type="term" value="F:bis(5'-nucleosyl)-tetraphosphatase (symmetrical) activity"/>
    <property type="evidence" value="ECO:0007669"/>
    <property type="project" value="UniProtKB-EC"/>
</dbReference>
<evidence type="ECO:0000313" key="9">
    <source>
        <dbReference type="Proteomes" id="UP000824139"/>
    </source>
</evidence>
<comment type="caution">
    <text evidence="8">The sequence shown here is derived from an EMBL/GenBank/DDBJ whole genome shotgun (WGS) entry which is preliminary data.</text>
</comment>
<evidence type="ECO:0000256" key="2">
    <source>
        <dbReference type="ARBA" id="ARBA00022723"/>
    </source>
</evidence>
<keyword evidence="5" id="KW-0408">Iron</keyword>